<name>Q1J318_DEIGD</name>
<keyword evidence="4" id="KW-1185">Reference proteome</keyword>
<comment type="similarity">
    <text evidence="1">Belongs to the ROK (NagC/XylR) family.</text>
</comment>
<dbReference type="PANTHER" id="PTHR18964">
    <property type="entry name" value="ROK (REPRESSOR, ORF, KINASE) FAMILY"/>
    <property type="match status" value="1"/>
</dbReference>
<organism evidence="3 4">
    <name type="scientific">Deinococcus geothermalis (strain DSM 11300 / CIP 105573 / AG-3a)</name>
    <dbReference type="NCBI Taxonomy" id="319795"/>
    <lineage>
        <taxon>Bacteria</taxon>
        <taxon>Thermotogati</taxon>
        <taxon>Deinococcota</taxon>
        <taxon>Deinococci</taxon>
        <taxon>Deinococcales</taxon>
        <taxon>Deinococcaceae</taxon>
        <taxon>Deinococcus</taxon>
    </lineage>
</organism>
<dbReference type="Proteomes" id="UP000002431">
    <property type="component" value="Plasmid pDGEO01"/>
</dbReference>
<dbReference type="PANTHER" id="PTHR18964:SF149">
    <property type="entry name" value="BIFUNCTIONAL UDP-N-ACETYLGLUCOSAMINE 2-EPIMERASE_N-ACETYLMANNOSAMINE KINASE"/>
    <property type="match status" value="1"/>
</dbReference>
<dbReference type="InterPro" id="IPR000600">
    <property type="entry name" value="ROK"/>
</dbReference>
<feature type="domain" description="HTH marR-type" evidence="2">
    <location>
        <begin position="22"/>
        <end position="64"/>
    </location>
</feature>
<dbReference type="GO" id="GO:0003700">
    <property type="term" value="F:DNA-binding transcription factor activity"/>
    <property type="evidence" value="ECO:0007669"/>
    <property type="project" value="InterPro"/>
</dbReference>
<reference evidence="3" key="1">
    <citation type="submission" date="2006-04" db="EMBL/GenBank/DDBJ databases">
        <title>Complete sequence of plasmid1 pDGEO01 of Deinococcus geothermalis DSM 11300.</title>
        <authorList>
            <consortium name="US DOE Joint Genome Institute"/>
            <person name="Copeland A."/>
            <person name="Lucas S."/>
            <person name="Lapidus A."/>
            <person name="Barry K."/>
            <person name="Detter J.C."/>
            <person name="Glavina del Rio T."/>
            <person name="Hammon N."/>
            <person name="Israni S."/>
            <person name="Dalin E."/>
            <person name="Tice H."/>
            <person name="Pitluck S."/>
            <person name="Brettin T."/>
            <person name="Bruce D."/>
            <person name="Han C."/>
            <person name="Tapia R."/>
            <person name="Saunders E."/>
            <person name="Gilna P."/>
            <person name="Schmutz J."/>
            <person name="Larimer F."/>
            <person name="Land M."/>
            <person name="Hauser L."/>
            <person name="Kyrpides N."/>
            <person name="Kim E."/>
            <person name="Daly M.J."/>
            <person name="Fredrickson J.K."/>
            <person name="Makarova K.S."/>
            <person name="Gaidamakova E.K."/>
            <person name="Zhai M."/>
            <person name="Richardson P."/>
        </authorList>
    </citation>
    <scope>NUCLEOTIDE SEQUENCE</scope>
    <source>
        <strain evidence="3">DSM 11300</strain>
        <plasmid evidence="3">pDGEO01</plasmid>
    </source>
</reference>
<dbReference type="InterPro" id="IPR036388">
    <property type="entry name" value="WH-like_DNA-bd_sf"/>
</dbReference>
<dbReference type="Gene3D" id="3.30.420.40">
    <property type="match status" value="2"/>
</dbReference>
<dbReference type="eggNOG" id="COG1940">
    <property type="taxonomic scope" value="Bacteria"/>
</dbReference>
<dbReference type="InterPro" id="IPR000835">
    <property type="entry name" value="HTH_MarR-typ"/>
</dbReference>
<accession>Q1J318</accession>
<dbReference type="EMBL" id="CP000358">
    <property type="protein sequence ID" value="ABF44116.1"/>
    <property type="molecule type" value="Genomic_DNA"/>
</dbReference>
<dbReference type="KEGG" id="dge:Dgeo_2683"/>
<dbReference type="InterPro" id="IPR043129">
    <property type="entry name" value="ATPase_NBD"/>
</dbReference>
<protein>
    <submittedName>
        <fullName evidence="3">ROK domain protein</fullName>
    </submittedName>
</protein>
<evidence type="ECO:0000313" key="3">
    <source>
        <dbReference type="EMBL" id="ABF44116.1"/>
    </source>
</evidence>
<dbReference type="Gene3D" id="1.10.10.10">
    <property type="entry name" value="Winged helix-like DNA-binding domain superfamily/Winged helix DNA-binding domain"/>
    <property type="match status" value="1"/>
</dbReference>
<dbReference type="Pfam" id="PF12802">
    <property type="entry name" value="MarR_2"/>
    <property type="match status" value="1"/>
</dbReference>
<gene>
    <name evidence="3" type="ordered locus">Dgeo_2683</name>
</gene>
<evidence type="ECO:0000259" key="2">
    <source>
        <dbReference type="Pfam" id="PF12802"/>
    </source>
</evidence>
<evidence type="ECO:0000313" key="4">
    <source>
        <dbReference type="Proteomes" id="UP000002431"/>
    </source>
</evidence>
<geneLocation type="plasmid" evidence="3 4">
    <name>pDGEO01</name>
</geneLocation>
<dbReference type="RefSeq" id="WP_011525887.1">
    <property type="nucleotide sequence ID" value="NC_008010.2"/>
</dbReference>
<proteinExistence type="inferred from homology"/>
<dbReference type="SUPFAM" id="SSF53067">
    <property type="entry name" value="Actin-like ATPase domain"/>
    <property type="match status" value="1"/>
</dbReference>
<evidence type="ECO:0000256" key="1">
    <source>
        <dbReference type="ARBA" id="ARBA00006479"/>
    </source>
</evidence>
<dbReference type="InterPro" id="IPR036390">
    <property type="entry name" value="WH_DNA-bd_sf"/>
</dbReference>
<dbReference type="AlphaFoldDB" id="Q1J318"/>
<keyword evidence="3" id="KW-0614">Plasmid</keyword>
<dbReference type="SUPFAM" id="SSF46785">
    <property type="entry name" value="Winged helix' DNA-binding domain"/>
    <property type="match status" value="1"/>
</dbReference>
<dbReference type="Pfam" id="PF00480">
    <property type="entry name" value="ROK"/>
    <property type="match status" value="1"/>
</dbReference>
<dbReference type="HOGENOM" id="CLU_036604_13_4_0"/>
<sequence>MTSVPIHARAGDQGFLKQLNRSAVLELIRREPGISRAELAARTQLTKVTVGAMVQELLDQGWLVEGSLQQGSLGRPGRALHLNERRHVLLGAEVGVQGLRVVACTLTGRALGQRAILVPSTTPEATAQHLATLIMEVLTYPEVAGREVLGLGVAVPGPVALHDPTLLFAPNLGWRDVPFLTVLKPFLPDLPGPWLLENEAKAAAFGEVYFSGGDKPELLAYLSLGTGIGSGLMVGAPVPYLLRGAQGLAGEIGHSVLQSGGLYCHCGNRGCAETLVSGWAIRAALDIPPGVPLEPALQPRMQDADVQVTLRRAGEALGMLLTNLHHTLNPSDIVLGGSLTRLGEPLLGPALAFFREHQHDLYTRTASISIHIRTDSTFLPARGAAAQVLASVFHESSVLG</sequence>